<reference evidence="2" key="1">
    <citation type="journal article" date="2020" name="Nat. Ecol. Evol.">
        <title>Deeply conserved synteny resolves early events in vertebrate evolution.</title>
        <authorList>
            <person name="Simakov O."/>
            <person name="Marletaz F."/>
            <person name="Yue J.X."/>
            <person name="O'Connell B."/>
            <person name="Jenkins J."/>
            <person name="Brandt A."/>
            <person name="Calef R."/>
            <person name="Tung C.H."/>
            <person name="Huang T.K."/>
            <person name="Schmutz J."/>
            <person name="Satoh N."/>
            <person name="Yu J.K."/>
            <person name="Putnam N.H."/>
            <person name="Green R.E."/>
            <person name="Rokhsar D.S."/>
        </authorList>
    </citation>
    <scope>NUCLEOTIDE SEQUENCE [LARGE SCALE GENOMIC DNA]</scope>
    <source>
        <strain evidence="2">S238N-H82</strain>
    </source>
</reference>
<dbReference type="OMA" id="WIPNKER"/>
<evidence type="ECO:0000313" key="3">
    <source>
        <dbReference type="RefSeq" id="XP_035685682.1"/>
    </source>
</evidence>
<name>A0A9J7MY02_BRAFL</name>
<dbReference type="Gene3D" id="3.40.50.150">
    <property type="entry name" value="Vaccinia Virus protein VP39"/>
    <property type="match status" value="1"/>
</dbReference>
<dbReference type="OrthoDB" id="66144at2759"/>
<dbReference type="AlphaFoldDB" id="A0A9J7MY02"/>
<organism evidence="2 3">
    <name type="scientific">Branchiostoma floridae</name>
    <name type="common">Florida lancelet</name>
    <name type="synonym">Amphioxus</name>
    <dbReference type="NCBI Taxonomy" id="7739"/>
    <lineage>
        <taxon>Eukaryota</taxon>
        <taxon>Metazoa</taxon>
        <taxon>Chordata</taxon>
        <taxon>Cephalochordata</taxon>
        <taxon>Leptocardii</taxon>
        <taxon>Amphioxiformes</taxon>
        <taxon>Branchiostomatidae</taxon>
        <taxon>Branchiostoma</taxon>
    </lineage>
</organism>
<sequence>MNPDSSGGGYTKARSMQHRDALLLLGQHLAWRDGDVVLDVGCGTGEIARHIADRKEVATVVGLDISKDMVNFATSSNTAEKASFHVLDIQDESGIREDWRGKFTKAVSFHTVHWIPNKERFLANVHMCLEKGGELLFNLFAGVPAIKVARDIKHHPKWREYLTDYALQLYEWPKGDVAGMSHLLEECGFEVVTCEVHTLTFKLDSLEKEKAFSRPLLGHLQYIPEEKQDDFLEDAISMARELYQKDEEGRVAWEMPQIVVHARKL</sequence>
<dbReference type="GO" id="GO:0008168">
    <property type="term" value="F:methyltransferase activity"/>
    <property type="evidence" value="ECO:0000318"/>
    <property type="project" value="GO_Central"/>
</dbReference>
<reference evidence="3" key="2">
    <citation type="submission" date="2025-08" db="UniProtKB">
        <authorList>
            <consortium name="RefSeq"/>
        </authorList>
    </citation>
    <scope>IDENTIFICATION</scope>
    <source>
        <strain evidence="3">S238N-H82</strain>
        <tissue evidence="3">Testes</tissue>
    </source>
</reference>
<dbReference type="Proteomes" id="UP000001554">
    <property type="component" value="Chromosome 1"/>
</dbReference>
<keyword evidence="2" id="KW-1185">Reference proteome</keyword>
<dbReference type="SUPFAM" id="SSF53335">
    <property type="entry name" value="S-adenosyl-L-methionine-dependent methyltransferases"/>
    <property type="match status" value="1"/>
</dbReference>
<dbReference type="KEGG" id="bfo:118422267"/>
<dbReference type="InterPro" id="IPR029063">
    <property type="entry name" value="SAM-dependent_MTases_sf"/>
</dbReference>
<dbReference type="CDD" id="cd02440">
    <property type="entry name" value="AdoMet_MTases"/>
    <property type="match status" value="1"/>
</dbReference>
<feature type="domain" description="Methyltransferase" evidence="1">
    <location>
        <begin position="33"/>
        <end position="141"/>
    </location>
</feature>
<dbReference type="PANTHER" id="PTHR43464">
    <property type="entry name" value="METHYLTRANSFERASE"/>
    <property type="match status" value="1"/>
</dbReference>
<gene>
    <name evidence="3" type="primary">LOC118422267</name>
</gene>
<evidence type="ECO:0000259" key="1">
    <source>
        <dbReference type="Pfam" id="PF13847"/>
    </source>
</evidence>
<proteinExistence type="predicted"/>
<protein>
    <submittedName>
        <fullName evidence="3">Juvenile hormone acid O-methyltransferase-like</fullName>
    </submittedName>
</protein>
<dbReference type="RefSeq" id="XP_035685682.1">
    <property type="nucleotide sequence ID" value="XM_035829789.1"/>
</dbReference>
<dbReference type="PANTHER" id="PTHR43464:SF23">
    <property type="entry name" value="JUVENILE HORMONE ACID O-METHYLTRANSFERASE"/>
    <property type="match status" value="1"/>
</dbReference>
<dbReference type="Pfam" id="PF13847">
    <property type="entry name" value="Methyltransf_31"/>
    <property type="match status" value="1"/>
</dbReference>
<evidence type="ECO:0000313" key="2">
    <source>
        <dbReference type="Proteomes" id="UP000001554"/>
    </source>
</evidence>
<accession>A0A9J7MY02</accession>
<dbReference type="GeneID" id="118422267"/>
<dbReference type="InterPro" id="IPR025714">
    <property type="entry name" value="Methyltranfer_dom"/>
</dbReference>